<dbReference type="Pfam" id="PF08867">
    <property type="entry name" value="FRG"/>
    <property type="match status" value="1"/>
</dbReference>
<reference evidence="3" key="1">
    <citation type="journal article" date="2019" name="Int. J. Syst. Evol. Microbiol.">
        <title>The Global Catalogue of Microorganisms (GCM) 10K type strain sequencing project: providing services to taxonomists for standard genome sequencing and annotation.</title>
        <authorList>
            <consortium name="The Broad Institute Genomics Platform"/>
            <consortium name="The Broad Institute Genome Sequencing Center for Infectious Disease"/>
            <person name="Wu L."/>
            <person name="Ma J."/>
        </authorList>
    </citation>
    <scope>NUCLEOTIDE SEQUENCE [LARGE SCALE GENOMIC DNA]</scope>
    <source>
        <strain evidence="3">VKM B-3159</strain>
    </source>
</reference>
<dbReference type="RefSeq" id="WP_306389292.1">
    <property type="nucleotide sequence ID" value="NZ_JAVCAP010000014.1"/>
</dbReference>
<proteinExistence type="predicted"/>
<comment type="caution">
    <text evidence="2">The sequence shown here is derived from an EMBL/GenBank/DDBJ whole genome shotgun (WGS) entry which is preliminary data.</text>
</comment>
<organism evidence="2 3">
    <name type="scientific">Methylophilus aquaticus</name>
    <dbReference type="NCBI Taxonomy" id="1971610"/>
    <lineage>
        <taxon>Bacteria</taxon>
        <taxon>Pseudomonadati</taxon>
        <taxon>Pseudomonadota</taxon>
        <taxon>Betaproteobacteria</taxon>
        <taxon>Nitrosomonadales</taxon>
        <taxon>Methylophilaceae</taxon>
        <taxon>Methylophilus</taxon>
    </lineage>
</organism>
<feature type="domain" description="FRG" evidence="1">
    <location>
        <begin position="148"/>
        <end position="247"/>
    </location>
</feature>
<evidence type="ECO:0000313" key="2">
    <source>
        <dbReference type="EMBL" id="MDP8567568.1"/>
    </source>
</evidence>
<accession>A0ABT9JSK9</accession>
<name>A0ABT9JSK9_9PROT</name>
<dbReference type="EMBL" id="JAVCAP010000014">
    <property type="protein sequence ID" value="MDP8567568.1"/>
    <property type="molecule type" value="Genomic_DNA"/>
</dbReference>
<gene>
    <name evidence="2" type="ORF">Q9291_06875</name>
</gene>
<sequence>MNGQWIGRFGGTTSGQIILNVDDCGDWYQGTAFLLQDDNSIANSLVGFSTITKKNEFKFTTKNITALNRWPGLPITIDQMQTEFPHSQLPEFVEVEGKWTESNLVLNWKSNLTIGNCNLKKPKANTKSKISSKKVTWDSFKRAVAKLENRRFIFRGQQEPWRLRTSFHRTNRTNIQRFINDDIRVLHRHLSARTKHTFNLEIPNENGAFFNLVQHHGYPTPLLDWTLSPYVAAFFAFRNISKDAVIKAEKTNKVRIIMFDQDAWRNDYTQLVHLSTGILHFSMSEFLAIENERMIPQQAVSAITNIDDIETYIQQCEKKNGKKYLYAFDLPLSERDKVVQELRYMGITAGSLFPGLDGACEELKNRNFDL</sequence>
<dbReference type="InterPro" id="IPR014966">
    <property type="entry name" value="FRG-dom"/>
</dbReference>
<evidence type="ECO:0000259" key="1">
    <source>
        <dbReference type="SMART" id="SM00901"/>
    </source>
</evidence>
<keyword evidence="3" id="KW-1185">Reference proteome</keyword>
<dbReference type="Proteomes" id="UP001225906">
    <property type="component" value="Unassembled WGS sequence"/>
</dbReference>
<protein>
    <submittedName>
        <fullName evidence="2">FRG domain-containing protein</fullName>
    </submittedName>
</protein>
<dbReference type="SMART" id="SM00901">
    <property type="entry name" value="FRG"/>
    <property type="match status" value="1"/>
</dbReference>
<evidence type="ECO:0000313" key="3">
    <source>
        <dbReference type="Proteomes" id="UP001225906"/>
    </source>
</evidence>